<organism evidence="2 3">
    <name type="scientific">Roridomyces roridus</name>
    <dbReference type="NCBI Taxonomy" id="1738132"/>
    <lineage>
        <taxon>Eukaryota</taxon>
        <taxon>Fungi</taxon>
        <taxon>Dikarya</taxon>
        <taxon>Basidiomycota</taxon>
        <taxon>Agaricomycotina</taxon>
        <taxon>Agaricomycetes</taxon>
        <taxon>Agaricomycetidae</taxon>
        <taxon>Agaricales</taxon>
        <taxon>Marasmiineae</taxon>
        <taxon>Mycenaceae</taxon>
        <taxon>Roridomyces</taxon>
    </lineage>
</organism>
<dbReference type="Proteomes" id="UP001221142">
    <property type="component" value="Unassembled WGS sequence"/>
</dbReference>
<evidence type="ECO:0000313" key="2">
    <source>
        <dbReference type="EMBL" id="KAJ7623611.1"/>
    </source>
</evidence>
<dbReference type="EMBL" id="JARKIF010000014">
    <property type="protein sequence ID" value="KAJ7623611.1"/>
    <property type="molecule type" value="Genomic_DNA"/>
</dbReference>
<dbReference type="Pfam" id="PF20414">
    <property type="entry name" value="DUF6698"/>
    <property type="match status" value="1"/>
</dbReference>
<proteinExistence type="predicted"/>
<comment type="caution">
    <text evidence="2">The sequence shown here is derived from an EMBL/GenBank/DDBJ whole genome shotgun (WGS) entry which is preliminary data.</text>
</comment>
<name>A0AAD7FJI7_9AGAR</name>
<protein>
    <submittedName>
        <fullName evidence="2">Uncharacterized protein</fullName>
    </submittedName>
</protein>
<feature type="compositionally biased region" description="Basic and acidic residues" evidence="1">
    <location>
        <begin position="54"/>
        <end position="64"/>
    </location>
</feature>
<evidence type="ECO:0000313" key="3">
    <source>
        <dbReference type="Proteomes" id="UP001221142"/>
    </source>
</evidence>
<reference evidence="2" key="1">
    <citation type="submission" date="2023-03" db="EMBL/GenBank/DDBJ databases">
        <title>Massive genome expansion in bonnet fungi (Mycena s.s.) driven by repeated elements and novel gene families across ecological guilds.</title>
        <authorList>
            <consortium name="Lawrence Berkeley National Laboratory"/>
            <person name="Harder C.B."/>
            <person name="Miyauchi S."/>
            <person name="Viragh M."/>
            <person name="Kuo A."/>
            <person name="Thoen E."/>
            <person name="Andreopoulos B."/>
            <person name="Lu D."/>
            <person name="Skrede I."/>
            <person name="Drula E."/>
            <person name="Henrissat B."/>
            <person name="Morin E."/>
            <person name="Kohler A."/>
            <person name="Barry K."/>
            <person name="LaButti K."/>
            <person name="Morin E."/>
            <person name="Salamov A."/>
            <person name="Lipzen A."/>
            <person name="Mereny Z."/>
            <person name="Hegedus B."/>
            <person name="Baldrian P."/>
            <person name="Stursova M."/>
            <person name="Weitz H."/>
            <person name="Taylor A."/>
            <person name="Grigoriev I.V."/>
            <person name="Nagy L.G."/>
            <person name="Martin F."/>
            <person name="Kauserud H."/>
        </authorList>
    </citation>
    <scope>NUCLEOTIDE SEQUENCE</scope>
    <source>
        <strain evidence="2">9284</strain>
    </source>
</reference>
<accession>A0AAD7FJI7</accession>
<feature type="region of interest" description="Disordered" evidence="1">
    <location>
        <begin position="40"/>
        <end position="64"/>
    </location>
</feature>
<dbReference type="InterPro" id="IPR046521">
    <property type="entry name" value="DUF6698"/>
</dbReference>
<evidence type="ECO:0000256" key="1">
    <source>
        <dbReference type="SAM" id="MobiDB-lite"/>
    </source>
</evidence>
<sequence>MAESNNPSADDGASRAELLQALRDARLENERLNAEIAELHDERALAPKKKRGKTKEEREEREEPNRMGYKAHVLGWAKRFLSTRALFVDKSMFCARPNPPSDPFESGEAYAQSVTIALYEEIPKSFHELLDTSKYQGLAKALVSEHSSARSVLITSIRGLICSMLPEVASEVNVLLAATADRSNNPVLEALLKFHDEQKLTPFAPVLFPGFKKDMTKLFLGPAVLKVHRLMYFGPKGLTGKPAGNANGLKICLKSVTASSIAQAATLLRFVLSPDTEWSSTGAISKINWEADYRSYVRMLTVNGNMDHVKKIFKVFQDFVFSGIKAGDGVGLNDDAGLNDGMEAEIAEAMHQFELGDSGVDP</sequence>
<gene>
    <name evidence="2" type="ORF">FB45DRAFT_111192</name>
</gene>
<dbReference type="AlphaFoldDB" id="A0AAD7FJI7"/>
<keyword evidence="3" id="KW-1185">Reference proteome</keyword>